<dbReference type="GO" id="GO:0008705">
    <property type="term" value="F:methionine synthase activity"/>
    <property type="evidence" value="ECO:0007669"/>
    <property type="project" value="TreeGrafter"/>
</dbReference>
<evidence type="ECO:0000256" key="4">
    <source>
        <dbReference type="ARBA" id="ARBA00022691"/>
    </source>
</evidence>
<evidence type="ECO:0000256" key="7">
    <source>
        <dbReference type="PIRSR" id="PIRSR037505-2"/>
    </source>
</evidence>
<organism evidence="10 12">
    <name type="scientific">Candidatus Infernicultor aquiphilus</name>
    <dbReference type="NCBI Taxonomy" id="1805029"/>
    <lineage>
        <taxon>Bacteria</taxon>
        <taxon>Pseudomonadati</taxon>
        <taxon>Atribacterota</taxon>
        <taxon>Candidatus Phoenicimicrobiia</taxon>
        <taxon>Candidatus Pheonicimicrobiales</taxon>
        <taxon>Candidatus Phoenicimicrobiaceae</taxon>
        <taxon>Candidatus Infernicultor</taxon>
    </lineage>
</organism>
<dbReference type="GO" id="GO:0046653">
    <property type="term" value="P:tetrahydrofolate metabolic process"/>
    <property type="evidence" value="ECO:0007669"/>
    <property type="project" value="TreeGrafter"/>
</dbReference>
<evidence type="ECO:0000256" key="6">
    <source>
        <dbReference type="ARBA" id="ARBA00023285"/>
    </source>
</evidence>
<comment type="similarity">
    <text evidence="1">Belongs to the vitamin-B12 dependent methionine synthase family.</text>
</comment>
<keyword evidence="5 7" id="KW-0479">Metal-binding</keyword>
<dbReference type="Pfam" id="PF02574">
    <property type="entry name" value="S-methyl_trans"/>
    <property type="match status" value="1"/>
</dbReference>
<feature type="binding site" evidence="7 8">
    <location>
        <position position="285"/>
    </location>
    <ligand>
        <name>Zn(2+)</name>
        <dbReference type="ChEBI" id="CHEBI:29105"/>
    </ligand>
</feature>
<dbReference type="GO" id="GO:0050667">
    <property type="term" value="P:homocysteine metabolic process"/>
    <property type="evidence" value="ECO:0007669"/>
    <property type="project" value="TreeGrafter"/>
</dbReference>
<dbReference type="Proteomes" id="UP000231493">
    <property type="component" value="Unassembled WGS sequence"/>
</dbReference>
<feature type="binding site" evidence="7 8">
    <location>
        <position position="284"/>
    </location>
    <ligand>
        <name>Zn(2+)</name>
        <dbReference type="ChEBI" id="CHEBI:29105"/>
    </ligand>
</feature>
<evidence type="ECO:0000256" key="5">
    <source>
        <dbReference type="ARBA" id="ARBA00022723"/>
    </source>
</evidence>
<accession>A0A2M7K6C7</accession>
<comment type="caution">
    <text evidence="10">The sequence shown here is derived from an EMBL/GenBank/DDBJ whole genome shotgun (WGS) entry which is preliminary data.</text>
</comment>
<dbReference type="EMBL" id="MNYY01000102">
    <property type="protein sequence ID" value="OIP69347.1"/>
    <property type="molecule type" value="Genomic_DNA"/>
</dbReference>
<dbReference type="InterPro" id="IPR036589">
    <property type="entry name" value="HCY_dom_sf"/>
</dbReference>
<accession>A0A1J5GAS1</accession>
<dbReference type="InterPro" id="IPR017226">
    <property type="entry name" value="BHMT-like"/>
</dbReference>
<comment type="cofactor">
    <cofactor evidence="7">
        <name>Zn(2+)</name>
        <dbReference type="ChEBI" id="CHEBI:29105"/>
    </cofactor>
    <text evidence="7">Binds 1 zinc ion per subunit.</text>
</comment>
<dbReference type="Gene3D" id="3.20.20.330">
    <property type="entry name" value="Homocysteine-binding-like domain"/>
    <property type="match status" value="1"/>
</dbReference>
<dbReference type="GO" id="GO:0032259">
    <property type="term" value="P:methylation"/>
    <property type="evidence" value="ECO:0007669"/>
    <property type="project" value="UniProtKB-KW"/>
</dbReference>
<dbReference type="Proteomes" id="UP000182763">
    <property type="component" value="Unassembled WGS sequence"/>
</dbReference>
<keyword evidence="6" id="KW-0170">Cobalt</keyword>
<dbReference type="STRING" id="1805029.AUK42_05280"/>
<sequence length="306" mass="33761">MKADIIIKEEIKKQLNKRPLLLDGAMGTMLQTYGLKPGECPEEWNISHPQVITKIHQEYINAGADIILTNTFGASKIKLSNFGLVNDMVKINESAVKIAKEAINKERGSKKRIFIGGSVGPTGKILEPYGDLKISEVYKNYQEQVVILEKVGVDLIILETFYDLEEIRAALKATKENTNLMVIASLTFDQNLKTIYGVSPEKAVTVLESEGTDGIGANCGTGPEVLYEVLKMMKKVSQTYLLVEPNAGIPEFIEGKIIYPVSPKIMADYTEKFIQLGVNMIGGCCGTTPLHIKAMSDKIKNNLMVM</sequence>
<dbReference type="SUPFAM" id="SSF82282">
    <property type="entry name" value="Homocysteine S-methyltransferase"/>
    <property type="match status" value="1"/>
</dbReference>
<keyword evidence="2 8" id="KW-0489">Methyltransferase</keyword>
<feature type="domain" description="Hcy-binding" evidence="9">
    <location>
        <begin position="8"/>
        <end position="299"/>
    </location>
</feature>
<dbReference type="PROSITE" id="PS50970">
    <property type="entry name" value="HCY"/>
    <property type="match status" value="1"/>
</dbReference>
<evidence type="ECO:0000256" key="1">
    <source>
        <dbReference type="ARBA" id="ARBA00010398"/>
    </source>
</evidence>
<evidence type="ECO:0000313" key="10">
    <source>
        <dbReference type="EMBL" id="OIP69347.1"/>
    </source>
</evidence>
<reference evidence="11" key="2">
    <citation type="submission" date="2017-09" db="EMBL/GenBank/DDBJ databases">
        <title>Depth-based differentiation of microbial function through sediment-hosted aquifers and enrichment of novel symbionts in the deep terrestrial subsurface.</title>
        <authorList>
            <person name="Probst A.J."/>
            <person name="Ladd B."/>
            <person name="Jarett J.K."/>
            <person name="Geller-Mcgrath D.E."/>
            <person name="Sieber C.M.K."/>
            <person name="Emerson J.B."/>
            <person name="Anantharaman K."/>
            <person name="Thomas B.C."/>
            <person name="Malmstrom R."/>
            <person name="Stieglmeier M."/>
            <person name="Klingl A."/>
            <person name="Woyke T."/>
            <person name="Ryan C.M."/>
            <person name="Banfield J.F."/>
        </authorList>
    </citation>
    <scope>NUCLEOTIDE SEQUENCE</scope>
    <source>
        <strain evidence="11">CG_4_8_14_3_um_filter_34_18</strain>
    </source>
</reference>
<reference evidence="13" key="3">
    <citation type="submission" date="2017-09" db="EMBL/GenBank/DDBJ databases">
        <title>Depth-based differentiation of microbial function through sediment-hosted aquifers and enrichment of novel symbionts in the deep terrestrial subsurface.</title>
        <authorList>
            <person name="Probst A.J."/>
            <person name="Ladd B."/>
            <person name="Jarett J.K."/>
            <person name="Geller-Mcgrath D.E."/>
            <person name="Sieber C.M."/>
            <person name="Emerson J.B."/>
            <person name="Anantharaman K."/>
            <person name="Thomas B.C."/>
            <person name="Malmstrom R."/>
            <person name="Stieglmeier M."/>
            <person name="Klingl A."/>
            <person name="Woyke T."/>
            <person name="Ryan C.M."/>
            <person name="Banfield J.F."/>
        </authorList>
    </citation>
    <scope>NUCLEOTIDE SEQUENCE [LARGE SCALE GENOMIC DNA]</scope>
</reference>
<evidence type="ECO:0000256" key="2">
    <source>
        <dbReference type="ARBA" id="ARBA00022603"/>
    </source>
</evidence>
<evidence type="ECO:0000256" key="3">
    <source>
        <dbReference type="ARBA" id="ARBA00022679"/>
    </source>
</evidence>
<dbReference type="PANTHER" id="PTHR45833:SF1">
    <property type="entry name" value="METHIONINE SYNTHASE"/>
    <property type="match status" value="1"/>
</dbReference>
<dbReference type="AlphaFoldDB" id="A0A1J5GAS1"/>
<evidence type="ECO:0000259" key="9">
    <source>
        <dbReference type="PROSITE" id="PS50970"/>
    </source>
</evidence>
<keyword evidence="7 8" id="KW-0862">Zinc</keyword>
<protein>
    <recommendedName>
        <fullName evidence="9">Hcy-binding domain-containing protein</fullName>
    </recommendedName>
</protein>
<keyword evidence="4" id="KW-0949">S-adenosyl-L-methionine</keyword>
<dbReference type="GO" id="GO:0005829">
    <property type="term" value="C:cytosol"/>
    <property type="evidence" value="ECO:0007669"/>
    <property type="project" value="TreeGrafter"/>
</dbReference>
<evidence type="ECO:0000313" key="11">
    <source>
        <dbReference type="EMBL" id="PIX33697.1"/>
    </source>
</evidence>
<dbReference type="GO" id="GO:0008270">
    <property type="term" value="F:zinc ion binding"/>
    <property type="evidence" value="ECO:0007669"/>
    <property type="project" value="InterPro"/>
</dbReference>
<dbReference type="PANTHER" id="PTHR45833">
    <property type="entry name" value="METHIONINE SYNTHASE"/>
    <property type="match status" value="1"/>
</dbReference>
<dbReference type="PIRSF" id="PIRSF037505">
    <property type="entry name" value="Betaine_HMT"/>
    <property type="match status" value="1"/>
</dbReference>
<evidence type="ECO:0000313" key="12">
    <source>
        <dbReference type="Proteomes" id="UP000182763"/>
    </source>
</evidence>
<evidence type="ECO:0000256" key="8">
    <source>
        <dbReference type="PROSITE-ProRule" id="PRU00333"/>
    </source>
</evidence>
<evidence type="ECO:0000313" key="13">
    <source>
        <dbReference type="Proteomes" id="UP000231493"/>
    </source>
</evidence>
<dbReference type="InterPro" id="IPR050554">
    <property type="entry name" value="Met_Synthase/Corrinoid"/>
</dbReference>
<name>A0A1J5GAS1_9BACT</name>
<dbReference type="EMBL" id="PFIP01000132">
    <property type="protein sequence ID" value="PIX33697.1"/>
    <property type="molecule type" value="Genomic_DNA"/>
</dbReference>
<reference evidence="10 12" key="1">
    <citation type="journal article" date="2016" name="Environ. Microbiol.">
        <title>Genomic resolution of a cold subsurface aquifer community provides metabolic insights for novel microbes adapted to high CO concentrations.</title>
        <authorList>
            <person name="Probst A.J."/>
            <person name="Castelle C.J."/>
            <person name="Singh A."/>
            <person name="Brown C.T."/>
            <person name="Anantharaman K."/>
            <person name="Sharon I."/>
            <person name="Hug L.A."/>
            <person name="Burstein D."/>
            <person name="Emerson J.B."/>
            <person name="Thomas B.C."/>
            <person name="Banfield J.F."/>
        </authorList>
    </citation>
    <scope>NUCLEOTIDE SEQUENCE [LARGE SCALE GENOMIC DNA]</scope>
    <source>
        <strain evidence="10">CG2_30_33_13</strain>
    </source>
</reference>
<proteinExistence type="inferred from homology"/>
<dbReference type="InterPro" id="IPR003726">
    <property type="entry name" value="HCY_dom"/>
</dbReference>
<keyword evidence="3 8" id="KW-0808">Transferase</keyword>
<gene>
    <name evidence="10" type="ORF">AUK42_05280</name>
    <name evidence="11" type="ORF">COZ58_06645</name>
</gene>
<feature type="binding site" evidence="7 8">
    <location>
        <position position="219"/>
    </location>
    <ligand>
        <name>Zn(2+)</name>
        <dbReference type="ChEBI" id="CHEBI:29105"/>
    </ligand>
</feature>